<dbReference type="Proteomes" id="UP000000641">
    <property type="component" value="Chromosome"/>
</dbReference>
<dbReference type="eggNOG" id="arCOG09429">
    <property type="taxonomic scope" value="Archaea"/>
</dbReference>
<dbReference type="EMBL" id="CP000505">
    <property type="protein sequence ID" value="ABL78256.1"/>
    <property type="molecule type" value="Genomic_DNA"/>
</dbReference>
<reference evidence="2" key="1">
    <citation type="journal article" date="2008" name="J. Bacteriol.">
        <title>Genome sequence of Thermofilum pendens reveals an exceptional loss of biosynthetic pathways without genome reduction.</title>
        <authorList>
            <person name="Anderson I."/>
            <person name="Rodriguez J."/>
            <person name="Susanti D."/>
            <person name="Porat I."/>
            <person name="Reich C."/>
            <person name="Ulrich L.E."/>
            <person name="Elkins J.G."/>
            <person name="Mavromatis K."/>
            <person name="Lykidis A."/>
            <person name="Kim E."/>
            <person name="Thompson L.S."/>
            <person name="Nolan M."/>
            <person name="Land M."/>
            <person name="Copeland A."/>
            <person name="Lapidus A."/>
            <person name="Lucas S."/>
            <person name="Detter C."/>
            <person name="Zhulin I.B."/>
            <person name="Olsen G.J."/>
            <person name="Whitman W."/>
            <person name="Mukhopadhyay B."/>
            <person name="Bristow J."/>
            <person name="Kyrpides N."/>
        </authorList>
    </citation>
    <scope>NUCLEOTIDE SEQUENCE [LARGE SCALE GENOMIC DNA]</scope>
    <source>
        <strain evidence="2">DSM 2475 / Hrk 5</strain>
    </source>
</reference>
<keyword evidence="2" id="KW-1185">Reference proteome</keyword>
<dbReference type="EnsemblBacteria" id="ABL78256">
    <property type="protein sequence ID" value="ABL78256"/>
    <property type="gene ID" value="Tpen_0855"/>
</dbReference>
<name>A1RYH6_THEPD</name>
<evidence type="ECO:0000313" key="1">
    <source>
        <dbReference type="EMBL" id="ABL78256.1"/>
    </source>
</evidence>
<dbReference type="AlphaFoldDB" id="A1RYH6"/>
<dbReference type="HOGENOM" id="CLU_100868_0_0_2"/>
<proteinExistence type="predicted"/>
<dbReference type="STRING" id="368408.Tpen_0855"/>
<sequence>MRIKELLESVVAVAITLFGAPGTYSLEEIAGKLRNLSLLKSRVNFLGKEFELGVRVEELRVEGGAVVGVLVEVYQEALDLDGESLVVPVKRRVRFAFVEYKGSLYLLVFAGRRLASRVAELLSENIYGSGGEIYGTYLSPEALRRIYGGKEVRQVVFESAEGRGLRTAVLYGEDLASALGEEFARNRSEKYVVYRDDAGVFGVSRNGVVVCFSPLTLEEIIEYLSEEVLPLLEPPPGTGE</sequence>
<protein>
    <submittedName>
        <fullName evidence="1">Uncharacterized protein</fullName>
    </submittedName>
</protein>
<accession>A1RYH6</accession>
<organism evidence="1 2">
    <name type="scientific">Thermofilum pendens (strain DSM 2475 / Hrk 5)</name>
    <dbReference type="NCBI Taxonomy" id="368408"/>
    <lineage>
        <taxon>Archaea</taxon>
        <taxon>Thermoproteota</taxon>
        <taxon>Thermoprotei</taxon>
        <taxon>Thermofilales</taxon>
        <taxon>Thermofilaceae</taxon>
        <taxon>Thermofilum</taxon>
    </lineage>
</organism>
<dbReference type="KEGG" id="tpe:Tpen_0855"/>
<evidence type="ECO:0000313" key="2">
    <source>
        <dbReference type="Proteomes" id="UP000000641"/>
    </source>
</evidence>
<gene>
    <name evidence="1" type="ordered locus">Tpen_0855</name>
</gene>